<dbReference type="SUPFAM" id="SSF52047">
    <property type="entry name" value="RNI-like"/>
    <property type="match status" value="1"/>
</dbReference>
<name>A0ABD3MWQ4_9STRA</name>
<gene>
    <name evidence="4" type="ORF">ACHAWO_012404</name>
</gene>
<dbReference type="GO" id="GO:0005096">
    <property type="term" value="F:GTPase activator activity"/>
    <property type="evidence" value="ECO:0007669"/>
    <property type="project" value="UniProtKB-KW"/>
</dbReference>
<dbReference type="InterPro" id="IPR027038">
    <property type="entry name" value="RanGap"/>
</dbReference>
<dbReference type="InterPro" id="IPR001611">
    <property type="entry name" value="Leu-rich_rpt"/>
</dbReference>
<dbReference type="AlphaFoldDB" id="A0ABD3MWQ4"/>
<comment type="caution">
    <text evidence="4">The sequence shown here is derived from an EMBL/GenBank/DDBJ whole genome shotgun (WGS) entry which is preliminary data.</text>
</comment>
<evidence type="ECO:0000256" key="3">
    <source>
        <dbReference type="ARBA" id="ARBA00022737"/>
    </source>
</evidence>
<evidence type="ECO:0000313" key="5">
    <source>
        <dbReference type="Proteomes" id="UP001530400"/>
    </source>
</evidence>
<evidence type="ECO:0000313" key="4">
    <source>
        <dbReference type="EMBL" id="KAL3768294.1"/>
    </source>
</evidence>
<dbReference type="SMART" id="SM00368">
    <property type="entry name" value="LRR_RI"/>
    <property type="match status" value="6"/>
</dbReference>
<proteinExistence type="predicted"/>
<dbReference type="PANTHER" id="PTHR24113:SF12">
    <property type="entry name" value="RAN GTPASE-ACTIVATING PROTEIN 1"/>
    <property type="match status" value="1"/>
</dbReference>
<keyword evidence="3" id="KW-0677">Repeat</keyword>
<dbReference type="Pfam" id="PF13516">
    <property type="entry name" value="LRR_6"/>
    <property type="match status" value="2"/>
</dbReference>
<keyword evidence="1" id="KW-0343">GTPase activation</keyword>
<dbReference type="PANTHER" id="PTHR24113">
    <property type="entry name" value="RAN GTPASE-ACTIVATING PROTEIN 1"/>
    <property type="match status" value="1"/>
</dbReference>
<dbReference type="EMBL" id="JALLPJ020001350">
    <property type="protein sequence ID" value="KAL3768294.1"/>
    <property type="molecule type" value="Genomic_DNA"/>
</dbReference>
<protein>
    <submittedName>
        <fullName evidence="4">Uncharacterized protein</fullName>
    </submittedName>
</protein>
<reference evidence="4 5" key="1">
    <citation type="submission" date="2024-10" db="EMBL/GenBank/DDBJ databases">
        <title>Updated reference genomes for cyclostephanoid diatoms.</title>
        <authorList>
            <person name="Roberts W.R."/>
            <person name="Alverson A.J."/>
        </authorList>
    </citation>
    <scope>NUCLEOTIDE SEQUENCE [LARGE SCALE GENOMIC DNA]</scope>
    <source>
        <strain evidence="4 5">AJA010-31</strain>
    </source>
</reference>
<dbReference type="InterPro" id="IPR032675">
    <property type="entry name" value="LRR_dom_sf"/>
</dbReference>
<keyword evidence="2" id="KW-0433">Leucine-rich repeat</keyword>
<evidence type="ECO:0000256" key="2">
    <source>
        <dbReference type="ARBA" id="ARBA00022614"/>
    </source>
</evidence>
<dbReference type="Gene3D" id="3.80.10.10">
    <property type="entry name" value="Ribonuclease Inhibitor"/>
    <property type="match status" value="2"/>
</dbReference>
<sequence>MAGGKEKKAVAPADPGSDPSVLYNNYIRVCKHIGIEPSKSLLTSLNDESNPNRGTQIVIVGDEGDVLGPGGCRALVNAMIGDGATQQLFTATKDLRILRSGIKDGGAFAISTLLFATARRKSIKAAAEGDVQPEWKIEIIELVDNDISASGASAIGRGLSVGMNKSVVSLVLDFNRTLQSDGVAALCKGLATNSTLKRLSLRHCEIDEKGGKPIANMLMFKKLGLISIDLTGNRLDAAGLVDICDGLRNNTSLKTIRLAENSIGQSEEDLAALKIFADVLSINQSLIAVDLLHNKIGSAGGNVLLDSIKGNSRITEFKVDSEMDVELYNALFKMSVKQNDQKKKGSKKKK</sequence>
<dbReference type="Proteomes" id="UP001530400">
    <property type="component" value="Unassembled WGS sequence"/>
</dbReference>
<accession>A0ABD3MWQ4</accession>
<keyword evidence="5" id="KW-1185">Reference proteome</keyword>
<organism evidence="4 5">
    <name type="scientific">Cyclotella atomus</name>
    <dbReference type="NCBI Taxonomy" id="382360"/>
    <lineage>
        <taxon>Eukaryota</taxon>
        <taxon>Sar</taxon>
        <taxon>Stramenopiles</taxon>
        <taxon>Ochrophyta</taxon>
        <taxon>Bacillariophyta</taxon>
        <taxon>Coscinodiscophyceae</taxon>
        <taxon>Thalassiosirophycidae</taxon>
        <taxon>Stephanodiscales</taxon>
        <taxon>Stephanodiscaceae</taxon>
        <taxon>Cyclotella</taxon>
    </lineage>
</organism>
<evidence type="ECO:0000256" key="1">
    <source>
        <dbReference type="ARBA" id="ARBA00022468"/>
    </source>
</evidence>